<protein>
    <submittedName>
        <fullName evidence="1">Uncharacterized protein</fullName>
    </submittedName>
</protein>
<evidence type="ECO:0000313" key="1">
    <source>
        <dbReference type="EMBL" id="GBM95149.1"/>
    </source>
</evidence>
<name>A0A4Y2K001_ARAVE</name>
<evidence type="ECO:0000313" key="2">
    <source>
        <dbReference type="Proteomes" id="UP000499080"/>
    </source>
</evidence>
<organism evidence="1 2">
    <name type="scientific">Araneus ventricosus</name>
    <name type="common">Orbweaver spider</name>
    <name type="synonym">Epeira ventricosa</name>
    <dbReference type="NCBI Taxonomy" id="182803"/>
    <lineage>
        <taxon>Eukaryota</taxon>
        <taxon>Metazoa</taxon>
        <taxon>Ecdysozoa</taxon>
        <taxon>Arthropoda</taxon>
        <taxon>Chelicerata</taxon>
        <taxon>Arachnida</taxon>
        <taxon>Araneae</taxon>
        <taxon>Araneomorphae</taxon>
        <taxon>Entelegynae</taxon>
        <taxon>Araneoidea</taxon>
        <taxon>Araneidae</taxon>
        <taxon>Araneus</taxon>
    </lineage>
</organism>
<reference evidence="1 2" key="1">
    <citation type="journal article" date="2019" name="Sci. Rep.">
        <title>Orb-weaving spider Araneus ventricosus genome elucidates the spidroin gene catalogue.</title>
        <authorList>
            <person name="Kono N."/>
            <person name="Nakamura H."/>
            <person name="Ohtoshi R."/>
            <person name="Moran D.A.P."/>
            <person name="Shinohara A."/>
            <person name="Yoshida Y."/>
            <person name="Fujiwara M."/>
            <person name="Mori M."/>
            <person name="Tomita M."/>
            <person name="Arakawa K."/>
        </authorList>
    </citation>
    <scope>NUCLEOTIDE SEQUENCE [LARGE SCALE GENOMIC DNA]</scope>
</reference>
<dbReference type="Proteomes" id="UP000499080">
    <property type="component" value="Unassembled WGS sequence"/>
</dbReference>
<proteinExistence type="predicted"/>
<keyword evidence="2" id="KW-1185">Reference proteome</keyword>
<dbReference type="AlphaFoldDB" id="A0A4Y2K001"/>
<gene>
    <name evidence="1" type="ORF">AVEN_17583_1</name>
</gene>
<dbReference type="EMBL" id="BGPR01004035">
    <property type="protein sequence ID" value="GBM95149.1"/>
    <property type="molecule type" value="Genomic_DNA"/>
</dbReference>
<accession>A0A4Y2K001</accession>
<comment type="caution">
    <text evidence="1">The sequence shown here is derived from an EMBL/GenBank/DDBJ whole genome shotgun (WGS) entry which is preliminary data.</text>
</comment>
<sequence>MVSASASEPVDREFYPELCSYSIFAIVCNASLLQVRPMVTSKLALTCCKLVSHLHSCRVKLAASLQVCSASLLQTKIAIWALTNSKRWEKKLKNETLLKSVLYSLKSRESYISQYINCDISEGF</sequence>